<evidence type="ECO:0000313" key="2">
    <source>
        <dbReference type="EMBL" id="TFK48361.1"/>
    </source>
</evidence>
<feature type="compositionally biased region" description="Acidic residues" evidence="1">
    <location>
        <begin position="1"/>
        <end position="10"/>
    </location>
</feature>
<evidence type="ECO:0000256" key="1">
    <source>
        <dbReference type="SAM" id="MobiDB-lite"/>
    </source>
</evidence>
<accession>A0A5C3N3J1</accession>
<dbReference type="Proteomes" id="UP000305948">
    <property type="component" value="Unassembled WGS sequence"/>
</dbReference>
<keyword evidence="3" id="KW-1185">Reference proteome</keyword>
<dbReference type="AlphaFoldDB" id="A0A5C3N3J1"/>
<organism evidence="2 3">
    <name type="scientific">Heliocybe sulcata</name>
    <dbReference type="NCBI Taxonomy" id="5364"/>
    <lineage>
        <taxon>Eukaryota</taxon>
        <taxon>Fungi</taxon>
        <taxon>Dikarya</taxon>
        <taxon>Basidiomycota</taxon>
        <taxon>Agaricomycotina</taxon>
        <taxon>Agaricomycetes</taxon>
        <taxon>Gloeophyllales</taxon>
        <taxon>Gloeophyllaceae</taxon>
        <taxon>Heliocybe</taxon>
    </lineage>
</organism>
<evidence type="ECO:0000313" key="3">
    <source>
        <dbReference type="Proteomes" id="UP000305948"/>
    </source>
</evidence>
<feature type="region of interest" description="Disordered" evidence="1">
    <location>
        <begin position="1"/>
        <end position="43"/>
    </location>
</feature>
<proteinExistence type="predicted"/>
<dbReference type="PANTHER" id="PTHR46579:SF1">
    <property type="entry name" value="F5_8 TYPE C DOMAIN-CONTAINING PROTEIN"/>
    <property type="match status" value="1"/>
</dbReference>
<sequence>MTPAPEEIEVDPTCSSEAGDLNSDVPAPYTDSGTSPEALPASEEDFDTVSLSSDLPAFREMFQVRLAYLQAMDAHINDGLTEAASTRKLLDSLDIISSFQSLPNHPKPAKSLVTVKRRLGLHPDDFIIQYPICTSCYKHYSRDKIDLLPLPKCQVKKCKGIVYREKRYAGHPKKGEEYSFRRVPAKIQPYSPLIPAVRRFLMRPDFIANLRDTSCDSQRSPIPDDEPMKDIYDGTGWSGFDVGLKRTVRHDGGISDIEVAPGSRQRLVDCDVGLNMAINMDWFGITENRPHSAGGVYIVFNNLSRSIRFLECNVHLVTTIPGPKEPSLEQLNHTMEPLKDEIKLLYAGKCDTYPHVNLCLVMDMYGHRIPPQVHCTCGMKCSDIPASRKGTGAAGHSHKTHPCNVCHVSLDEINLPSGYDIDNFMLRNDFVQLRHAERSRTAKTKKERTAILDEHGSRYSCLNDIPGWRPIQNAPLDPMHNIYGIVAHFHASVIVAGYLLNAAQWRSYEKYINNIIWPSTIGRLPTNLSEQHSLQKCDEWRRWCNIQPTILWLCWRDDSGNIPDISPPIPRQSTSQPTWDRSLCKVYKLALYLSVAERILAAREISMNEVRRGQRYMRLLSEGLIELGVSLTINYHLAMHYERHFRRYGPAYGWWLFPYERFNNILEDVNLNGHASGEMELTLLRHWVMKQRLHELARLVPEDASPMERNIVKRILTRECPSRGTLETQLASFAAGTADGAIRPPKGQKQLTNLHKLKDKSIYGMLLVYCQKLWPDIHIIDDLTPDPNATMFVGARSARMLPFIYKDGIRYGCSTAVRTQADCFACIDFPEFRAPCELLYHFELTLRGRPSVLAPTTDLGIHAVYHDLFEEAEVVATTNIAAPVAVIPTDFAVAVPGNAADNQEHRYLSIVHSFDRTGIEPDEEWMDEAEQDFNEQCADIIRLF</sequence>
<gene>
    <name evidence="2" type="ORF">OE88DRAFT_1684365</name>
</gene>
<reference evidence="2 3" key="1">
    <citation type="journal article" date="2019" name="Nat. Ecol. Evol.">
        <title>Megaphylogeny resolves global patterns of mushroom evolution.</title>
        <authorList>
            <person name="Varga T."/>
            <person name="Krizsan K."/>
            <person name="Foldi C."/>
            <person name="Dima B."/>
            <person name="Sanchez-Garcia M."/>
            <person name="Sanchez-Ramirez S."/>
            <person name="Szollosi G.J."/>
            <person name="Szarkandi J.G."/>
            <person name="Papp V."/>
            <person name="Albert L."/>
            <person name="Andreopoulos W."/>
            <person name="Angelini C."/>
            <person name="Antonin V."/>
            <person name="Barry K.W."/>
            <person name="Bougher N.L."/>
            <person name="Buchanan P."/>
            <person name="Buyck B."/>
            <person name="Bense V."/>
            <person name="Catcheside P."/>
            <person name="Chovatia M."/>
            <person name="Cooper J."/>
            <person name="Damon W."/>
            <person name="Desjardin D."/>
            <person name="Finy P."/>
            <person name="Geml J."/>
            <person name="Haridas S."/>
            <person name="Hughes K."/>
            <person name="Justo A."/>
            <person name="Karasinski D."/>
            <person name="Kautmanova I."/>
            <person name="Kiss B."/>
            <person name="Kocsube S."/>
            <person name="Kotiranta H."/>
            <person name="LaButti K.M."/>
            <person name="Lechner B.E."/>
            <person name="Liimatainen K."/>
            <person name="Lipzen A."/>
            <person name="Lukacs Z."/>
            <person name="Mihaltcheva S."/>
            <person name="Morgado L.N."/>
            <person name="Niskanen T."/>
            <person name="Noordeloos M.E."/>
            <person name="Ohm R.A."/>
            <person name="Ortiz-Santana B."/>
            <person name="Ovrebo C."/>
            <person name="Racz N."/>
            <person name="Riley R."/>
            <person name="Savchenko A."/>
            <person name="Shiryaev A."/>
            <person name="Soop K."/>
            <person name="Spirin V."/>
            <person name="Szebenyi C."/>
            <person name="Tomsovsky M."/>
            <person name="Tulloss R.E."/>
            <person name="Uehling J."/>
            <person name="Grigoriev I.V."/>
            <person name="Vagvolgyi C."/>
            <person name="Papp T."/>
            <person name="Martin F.M."/>
            <person name="Miettinen O."/>
            <person name="Hibbett D.S."/>
            <person name="Nagy L.G."/>
        </authorList>
    </citation>
    <scope>NUCLEOTIDE SEQUENCE [LARGE SCALE GENOMIC DNA]</scope>
    <source>
        <strain evidence="2 3">OMC1185</strain>
    </source>
</reference>
<name>A0A5C3N3J1_9AGAM</name>
<dbReference type="PANTHER" id="PTHR46579">
    <property type="entry name" value="F5/8 TYPE C DOMAIN-CONTAINING PROTEIN-RELATED"/>
    <property type="match status" value="1"/>
</dbReference>
<dbReference type="EMBL" id="ML213519">
    <property type="protein sequence ID" value="TFK48361.1"/>
    <property type="molecule type" value="Genomic_DNA"/>
</dbReference>
<dbReference type="OrthoDB" id="3248986at2759"/>
<dbReference type="STRING" id="5364.A0A5C3N3J1"/>
<protein>
    <submittedName>
        <fullName evidence="2">Uncharacterized protein</fullName>
    </submittedName>
</protein>